<protein>
    <submittedName>
        <fullName evidence="1">Uncharacterized protein</fullName>
    </submittedName>
</protein>
<comment type="caution">
    <text evidence="1">The sequence shown here is derived from an EMBL/GenBank/DDBJ whole genome shotgun (WGS) entry which is preliminary data.</text>
</comment>
<organism evidence="1 2">
    <name type="scientific">Trichinella papuae</name>
    <dbReference type="NCBI Taxonomy" id="268474"/>
    <lineage>
        <taxon>Eukaryota</taxon>
        <taxon>Metazoa</taxon>
        <taxon>Ecdysozoa</taxon>
        <taxon>Nematoda</taxon>
        <taxon>Enoplea</taxon>
        <taxon>Dorylaimia</taxon>
        <taxon>Trichinellida</taxon>
        <taxon>Trichinellidae</taxon>
        <taxon>Trichinella</taxon>
    </lineage>
</organism>
<keyword evidence="2" id="KW-1185">Reference proteome</keyword>
<dbReference type="AlphaFoldDB" id="A0A0V1MVL1"/>
<dbReference type="EMBL" id="JYDO01000034">
    <property type="protein sequence ID" value="KRZ75816.1"/>
    <property type="molecule type" value="Genomic_DNA"/>
</dbReference>
<evidence type="ECO:0000313" key="1">
    <source>
        <dbReference type="EMBL" id="KRZ75816.1"/>
    </source>
</evidence>
<proteinExistence type="predicted"/>
<sequence>MTYLSKFCIKYQQLAITYQTFGEKRLTTLCVPRFDSVSKHSPKMLNFADQAGCGAFNVVHISLTHQQFI</sequence>
<accession>A0A0V1MVL1</accession>
<dbReference type="Proteomes" id="UP000054843">
    <property type="component" value="Unassembled WGS sequence"/>
</dbReference>
<gene>
    <name evidence="1" type="ORF">T10_4184</name>
</gene>
<name>A0A0V1MVL1_9BILA</name>
<evidence type="ECO:0000313" key="2">
    <source>
        <dbReference type="Proteomes" id="UP000054843"/>
    </source>
</evidence>
<reference evidence="1 2" key="1">
    <citation type="submission" date="2015-01" db="EMBL/GenBank/DDBJ databases">
        <title>Evolution of Trichinella species and genotypes.</title>
        <authorList>
            <person name="Korhonen P.K."/>
            <person name="Edoardo P."/>
            <person name="Giuseppe L.R."/>
            <person name="Gasser R.B."/>
        </authorList>
    </citation>
    <scope>NUCLEOTIDE SEQUENCE [LARGE SCALE GENOMIC DNA]</scope>
    <source>
        <strain evidence="1">ISS1980</strain>
    </source>
</reference>